<protein>
    <submittedName>
        <fullName evidence="2">Uncharacterized protein</fullName>
    </submittedName>
</protein>
<dbReference type="Proteomes" id="UP000887564">
    <property type="component" value="Unplaced"/>
</dbReference>
<dbReference type="AlphaFoldDB" id="A0A914RY43"/>
<name>A0A914RY43_PAREQ</name>
<organism evidence="1 2">
    <name type="scientific">Parascaris equorum</name>
    <name type="common">Equine roundworm</name>
    <dbReference type="NCBI Taxonomy" id="6256"/>
    <lineage>
        <taxon>Eukaryota</taxon>
        <taxon>Metazoa</taxon>
        <taxon>Ecdysozoa</taxon>
        <taxon>Nematoda</taxon>
        <taxon>Chromadorea</taxon>
        <taxon>Rhabditida</taxon>
        <taxon>Spirurina</taxon>
        <taxon>Ascaridomorpha</taxon>
        <taxon>Ascaridoidea</taxon>
        <taxon>Ascarididae</taxon>
        <taxon>Parascaris</taxon>
    </lineage>
</organism>
<dbReference type="WBParaSite" id="PEQ_0001142501-mRNA-1">
    <property type="protein sequence ID" value="PEQ_0001142501-mRNA-1"/>
    <property type="gene ID" value="PEQ_0001142501"/>
</dbReference>
<proteinExistence type="predicted"/>
<evidence type="ECO:0000313" key="1">
    <source>
        <dbReference type="Proteomes" id="UP000887564"/>
    </source>
</evidence>
<reference evidence="2" key="1">
    <citation type="submission" date="2022-11" db="UniProtKB">
        <authorList>
            <consortium name="WormBaseParasite"/>
        </authorList>
    </citation>
    <scope>IDENTIFICATION</scope>
</reference>
<evidence type="ECO:0000313" key="2">
    <source>
        <dbReference type="WBParaSite" id="PEQ_0001142501-mRNA-1"/>
    </source>
</evidence>
<sequence length="45" mass="5456">MSKELGDVKSLRKLHEEVRKVSVCCDRYIVREIIVEKIHRWPHHC</sequence>
<keyword evidence="1" id="KW-1185">Reference proteome</keyword>
<accession>A0A914RY43</accession>